<dbReference type="Gene3D" id="3.30.1490.20">
    <property type="entry name" value="ATP-grasp fold, A domain"/>
    <property type="match status" value="1"/>
</dbReference>
<keyword evidence="5" id="KW-0133">Cell shape</keyword>
<gene>
    <name evidence="11" type="ORF">UT51_C0001G0104</name>
</gene>
<dbReference type="PROSITE" id="PS00843">
    <property type="entry name" value="DALA_DALA_LIGASE_1"/>
    <property type="match status" value="1"/>
</dbReference>
<dbReference type="Gene3D" id="3.40.50.20">
    <property type="match status" value="2"/>
</dbReference>
<protein>
    <recommendedName>
        <fullName evidence="10">ATP-grasp domain-containing protein</fullName>
    </recommendedName>
</protein>
<evidence type="ECO:0000256" key="2">
    <source>
        <dbReference type="ARBA" id="ARBA00022598"/>
    </source>
</evidence>
<evidence type="ECO:0000313" key="11">
    <source>
        <dbReference type="EMBL" id="KKR20966.1"/>
    </source>
</evidence>
<accession>A0A837HUI1</accession>
<evidence type="ECO:0000256" key="6">
    <source>
        <dbReference type="ARBA" id="ARBA00022984"/>
    </source>
</evidence>
<organism evidence="11 12">
    <name type="scientific">Candidatus Nomurabacteria bacterium GW2011_GWC2_39_41</name>
    <dbReference type="NCBI Taxonomy" id="1618754"/>
    <lineage>
        <taxon>Bacteria</taxon>
        <taxon>Candidatus Nomuraibacteriota</taxon>
    </lineage>
</organism>
<evidence type="ECO:0000256" key="5">
    <source>
        <dbReference type="ARBA" id="ARBA00022960"/>
    </source>
</evidence>
<evidence type="ECO:0000256" key="7">
    <source>
        <dbReference type="ARBA" id="ARBA00023316"/>
    </source>
</evidence>
<dbReference type="Proteomes" id="UP000034656">
    <property type="component" value="Unassembled WGS sequence"/>
</dbReference>
<dbReference type="GO" id="GO:0005524">
    <property type="term" value="F:ATP binding"/>
    <property type="evidence" value="ECO:0007669"/>
    <property type="project" value="UniProtKB-UniRule"/>
</dbReference>
<dbReference type="PROSITE" id="PS50975">
    <property type="entry name" value="ATP_GRASP"/>
    <property type="match status" value="2"/>
</dbReference>
<dbReference type="GO" id="GO:0008716">
    <property type="term" value="F:D-alanine-D-alanine ligase activity"/>
    <property type="evidence" value="ECO:0007669"/>
    <property type="project" value="InterPro"/>
</dbReference>
<dbReference type="InterPro" id="IPR011761">
    <property type="entry name" value="ATP-grasp"/>
</dbReference>
<evidence type="ECO:0000256" key="1">
    <source>
        <dbReference type="ARBA" id="ARBA00010871"/>
    </source>
</evidence>
<proteinExistence type="inferred from homology"/>
<evidence type="ECO:0000256" key="9">
    <source>
        <dbReference type="SAM" id="Coils"/>
    </source>
</evidence>
<dbReference type="Pfam" id="PF07478">
    <property type="entry name" value="Dala_Dala_lig_C"/>
    <property type="match status" value="2"/>
</dbReference>
<dbReference type="InterPro" id="IPR013815">
    <property type="entry name" value="ATP_grasp_subdomain_1"/>
</dbReference>
<evidence type="ECO:0000256" key="3">
    <source>
        <dbReference type="ARBA" id="ARBA00022741"/>
    </source>
</evidence>
<dbReference type="Gene3D" id="3.30.470.20">
    <property type="entry name" value="ATP-grasp fold, B domain"/>
    <property type="match status" value="2"/>
</dbReference>
<evidence type="ECO:0000256" key="4">
    <source>
        <dbReference type="ARBA" id="ARBA00022840"/>
    </source>
</evidence>
<dbReference type="Pfam" id="PF01820">
    <property type="entry name" value="Dala_Dala_lig_N"/>
    <property type="match status" value="2"/>
</dbReference>
<dbReference type="EMBL" id="LBXB01000001">
    <property type="protein sequence ID" value="KKR20966.1"/>
    <property type="molecule type" value="Genomic_DNA"/>
</dbReference>
<keyword evidence="9" id="KW-0175">Coiled coil</keyword>
<dbReference type="InterPro" id="IPR011095">
    <property type="entry name" value="Dala_Dala_lig_C"/>
</dbReference>
<comment type="caution">
    <text evidence="11">The sequence shown here is derived from an EMBL/GenBank/DDBJ whole genome shotgun (WGS) entry which is preliminary data.</text>
</comment>
<keyword evidence="7" id="KW-0961">Cell wall biogenesis/degradation</keyword>
<reference evidence="11 12" key="1">
    <citation type="journal article" date="2015" name="Nature">
        <title>rRNA introns, odd ribosomes, and small enigmatic genomes across a large radiation of phyla.</title>
        <authorList>
            <person name="Brown C.T."/>
            <person name="Hug L.A."/>
            <person name="Thomas B.C."/>
            <person name="Sharon I."/>
            <person name="Castelle C.J."/>
            <person name="Singh A."/>
            <person name="Wilkins M.J."/>
            <person name="Williams K.H."/>
            <person name="Banfield J.F."/>
        </authorList>
    </citation>
    <scope>NUCLEOTIDE SEQUENCE [LARGE SCALE GENOMIC DNA]</scope>
</reference>
<keyword evidence="2" id="KW-0436">Ligase</keyword>
<keyword evidence="6" id="KW-0573">Peptidoglycan synthesis</keyword>
<dbReference type="InterPro" id="IPR000291">
    <property type="entry name" value="D-Ala_lig_Van_CS"/>
</dbReference>
<comment type="similarity">
    <text evidence="1">Belongs to the D-alanine--D-alanine ligase family.</text>
</comment>
<dbReference type="InterPro" id="IPR011127">
    <property type="entry name" value="Dala_Dala_lig_N"/>
</dbReference>
<evidence type="ECO:0000313" key="12">
    <source>
        <dbReference type="Proteomes" id="UP000034656"/>
    </source>
</evidence>
<dbReference type="PANTHER" id="PTHR23132:SF0">
    <property type="entry name" value="D-ALANINE-D-ALANINE LIGASE FAMILY"/>
    <property type="match status" value="1"/>
</dbReference>
<dbReference type="InterPro" id="IPR016185">
    <property type="entry name" value="PreATP-grasp_dom_sf"/>
</dbReference>
<keyword evidence="3 8" id="KW-0547">Nucleotide-binding</keyword>
<dbReference type="GO" id="GO:0009252">
    <property type="term" value="P:peptidoglycan biosynthetic process"/>
    <property type="evidence" value="ECO:0007669"/>
    <property type="project" value="UniProtKB-KW"/>
</dbReference>
<name>A0A837HUI1_9BACT</name>
<dbReference type="SUPFAM" id="SSF56059">
    <property type="entry name" value="Glutathione synthetase ATP-binding domain-like"/>
    <property type="match status" value="2"/>
</dbReference>
<evidence type="ECO:0000256" key="8">
    <source>
        <dbReference type="PROSITE-ProRule" id="PRU00409"/>
    </source>
</evidence>
<dbReference type="PANTHER" id="PTHR23132">
    <property type="entry name" value="D-ALANINE--D-ALANINE LIGASE"/>
    <property type="match status" value="1"/>
</dbReference>
<dbReference type="GO" id="GO:0071555">
    <property type="term" value="P:cell wall organization"/>
    <property type="evidence" value="ECO:0007669"/>
    <property type="project" value="UniProtKB-KW"/>
</dbReference>
<dbReference type="AlphaFoldDB" id="A0A837HUI1"/>
<feature type="coiled-coil region" evidence="9">
    <location>
        <begin position="422"/>
        <end position="449"/>
    </location>
</feature>
<sequence length="784" mass="88512">MKIALLTGGPSLERGISLNSARSVLDHLSDDNIEIIPIYFNQQKKAYKISPDQLYSNTPSDFDFKLSQNSSLSQKSLIKLLKSTDIIFPAMHGPFGEDGQIQAFLEKNKIPFIGSGSKACKIASDKYESNKITKQNGFFTLPSALLKIYSKDNAKIIKEFFKKNNIKKAIVKPANGGSSIGVFPAYTPKEALEKTNLIFSKRIDTKVVLEPFAEGREFTVIILENKFQMPVSLMVTEIEPFKEGQIFDFRKKYLPTNQVKYHYPARFDAITTERIQIKAEQIFKLFGMKDFARFDGWVLQNGEIWFSDFNPISGMEQNSFLFQQASKIGMSHADFLRFVLKNSCKKQGIPVPIKKVSKNENRKPLAVIFGGGNSERQVSLMTGTNVFLKLYKSKIYNPTAHLLDFEDNVWSLPYSFFLNHTVEEIISNLNKAEDDRKKIEIIRKKIKLNLALDDEDASQGFFTPTKIGFPEFAKKHQSIFIGLHGGNGENGNMQKMFSKLKIKYNGSGEETSRLCMDKFVTGDFIRNANIKGVSIAPQKIVSNETIIKVNDWEDFWQQLKKELDAKTLIVKPRSDGCSTGVVRLYGVEDLKKYFIFVETGAKFIPAGTLHNQDRIVEMPSIKIEEILFEKFVETDIISITGNKLKYIRKSGFVEVTIGLLEDKGKMRAFNPSITVSEGQVLSLEEKFQGGTGVNLTPPPPEIVKQRTVARAKELVEKLALKMGLKGYARIDSFMNVTTGELLIIEVNTVPALTPSTVLYHQALAEEPKIYPLQLLEKIIKNGNY</sequence>
<dbReference type="GO" id="GO:0046872">
    <property type="term" value="F:metal ion binding"/>
    <property type="evidence" value="ECO:0007669"/>
    <property type="project" value="InterPro"/>
</dbReference>
<dbReference type="SUPFAM" id="SSF52440">
    <property type="entry name" value="PreATP-grasp domain"/>
    <property type="match status" value="2"/>
</dbReference>
<evidence type="ECO:0000259" key="10">
    <source>
        <dbReference type="PROSITE" id="PS50975"/>
    </source>
</evidence>
<feature type="domain" description="ATP-grasp" evidence="10">
    <location>
        <begin position="533"/>
        <end position="780"/>
    </location>
</feature>
<dbReference type="GO" id="GO:0008360">
    <property type="term" value="P:regulation of cell shape"/>
    <property type="evidence" value="ECO:0007669"/>
    <property type="project" value="UniProtKB-KW"/>
</dbReference>
<keyword evidence="4 8" id="KW-0067">ATP-binding</keyword>
<feature type="domain" description="ATP-grasp" evidence="10">
    <location>
        <begin position="130"/>
        <end position="341"/>
    </location>
</feature>